<comment type="similarity">
    <text evidence="5">Belongs to the CbiD family.</text>
</comment>
<dbReference type="NCBIfam" id="TIGR00312">
    <property type="entry name" value="cbiD"/>
    <property type="match status" value="1"/>
</dbReference>
<dbReference type="RefSeq" id="WP_044036137.1">
    <property type="nucleotide sequence ID" value="NZ_HG917868.1"/>
</dbReference>
<evidence type="ECO:0000256" key="1">
    <source>
        <dbReference type="ARBA" id="ARBA00022573"/>
    </source>
</evidence>
<dbReference type="PANTHER" id="PTHR35863:SF1">
    <property type="entry name" value="COBALT-PRECORRIN-5B C(1)-METHYLTRANSFERASE"/>
    <property type="match status" value="1"/>
</dbReference>
<gene>
    <name evidence="5 6" type="primary">cbiD</name>
    <name evidence="6" type="ORF">CM240_0491</name>
</gene>
<reference evidence="6 7" key="1">
    <citation type="submission" date="2013-11" db="EMBL/GenBank/DDBJ databases">
        <title>Complete genome sequence of Clostridum sp. M2/40.</title>
        <authorList>
            <person name="Wibberg D."/>
            <person name="Puehler A."/>
            <person name="Schlueter A."/>
        </authorList>
    </citation>
    <scope>NUCLEOTIDE SEQUENCE [LARGE SCALE GENOMIC DNA]</scope>
    <source>
        <strain evidence="7">M2/40</strain>
    </source>
</reference>
<dbReference type="GO" id="GO:0019251">
    <property type="term" value="P:anaerobic cobalamin biosynthetic process"/>
    <property type="evidence" value="ECO:0007669"/>
    <property type="project" value="UniProtKB-UniRule"/>
</dbReference>
<keyword evidence="7" id="KW-1185">Reference proteome</keyword>
<dbReference type="GO" id="GO:0043780">
    <property type="term" value="F:cobalt-precorrin-5B C1-methyltransferase activity"/>
    <property type="evidence" value="ECO:0007669"/>
    <property type="project" value="RHEA"/>
</dbReference>
<dbReference type="EC" id="2.1.1.195" evidence="5"/>
<name>W6RSS3_9CLOT</name>
<dbReference type="OrthoDB" id="6439987at2"/>
<dbReference type="Proteomes" id="UP000019426">
    <property type="component" value="Chromosome M2/40_rep1"/>
</dbReference>
<evidence type="ECO:0000256" key="3">
    <source>
        <dbReference type="ARBA" id="ARBA00022679"/>
    </source>
</evidence>
<comment type="function">
    <text evidence="5">Catalyzes the methylation of C-1 in cobalt-precorrin-5B to form cobalt-precorrin-6A.</text>
</comment>
<evidence type="ECO:0000256" key="2">
    <source>
        <dbReference type="ARBA" id="ARBA00022603"/>
    </source>
</evidence>
<dbReference type="KEGG" id="clt:CM240_0491"/>
<evidence type="ECO:0000256" key="4">
    <source>
        <dbReference type="ARBA" id="ARBA00022691"/>
    </source>
</evidence>
<dbReference type="eggNOG" id="COG1903">
    <property type="taxonomic scope" value="Bacteria"/>
</dbReference>
<evidence type="ECO:0000256" key="5">
    <source>
        <dbReference type="HAMAP-Rule" id="MF_00787"/>
    </source>
</evidence>
<dbReference type="PANTHER" id="PTHR35863">
    <property type="entry name" value="COBALT-PRECORRIN-5B C(1)-METHYLTRANSFERASE"/>
    <property type="match status" value="1"/>
</dbReference>
<dbReference type="PIRSF" id="PIRSF026782">
    <property type="entry name" value="CbiD"/>
    <property type="match status" value="1"/>
</dbReference>
<evidence type="ECO:0000313" key="6">
    <source>
        <dbReference type="EMBL" id="CDM67656.1"/>
    </source>
</evidence>
<dbReference type="HOGENOM" id="CLU_041273_1_0_9"/>
<dbReference type="PATRIC" id="fig|1216932.3.peg.476"/>
<comment type="pathway">
    <text evidence="5">Cofactor biosynthesis; adenosylcobalamin biosynthesis; cob(II)yrinate a,c-diamide from sirohydrochlorin (anaerobic route): step 6/10.</text>
</comment>
<keyword evidence="1 5" id="KW-0169">Cobalamin biosynthesis</keyword>
<keyword evidence="3 5" id="KW-0808">Transferase</keyword>
<keyword evidence="2 5" id="KW-0489">Methyltransferase</keyword>
<dbReference type="InterPro" id="IPR002748">
    <property type="entry name" value="CbiD"/>
</dbReference>
<dbReference type="GO" id="GO:0032259">
    <property type="term" value="P:methylation"/>
    <property type="evidence" value="ECO:0007669"/>
    <property type="project" value="UniProtKB-KW"/>
</dbReference>
<dbReference type="EMBL" id="HG917868">
    <property type="protein sequence ID" value="CDM67656.1"/>
    <property type="molecule type" value="Genomic_DNA"/>
</dbReference>
<organism evidence="6 7">
    <name type="scientific">Clostridium bornimense</name>
    <dbReference type="NCBI Taxonomy" id="1216932"/>
    <lineage>
        <taxon>Bacteria</taxon>
        <taxon>Bacillati</taxon>
        <taxon>Bacillota</taxon>
        <taxon>Clostridia</taxon>
        <taxon>Eubacteriales</taxon>
        <taxon>Clostridiaceae</taxon>
        <taxon>Clostridium</taxon>
    </lineage>
</organism>
<dbReference type="InterPro" id="IPR036074">
    <property type="entry name" value="CbiD_sf"/>
</dbReference>
<dbReference type="AlphaFoldDB" id="W6RSS3"/>
<evidence type="ECO:0000313" key="7">
    <source>
        <dbReference type="Proteomes" id="UP000019426"/>
    </source>
</evidence>
<dbReference type="SUPFAM" id="SSF111342">
    <property type="entry name" value="CbiD-like"/>
    <property type="match status" value="1"/>
</dbReference>
<dbReference type="Gene3D" id="3.30.2110.10">
    <property type="entry name" value="CbiD-like"/>
    <property type="match status" value="1"/>
</dbReference>
<dbReference type="Pfam" id="PF01888">
    <property type="entry name" value="CbiD"/>
    <property type="match status" value="1"/>
</dbReference>
<dbReference type="UniPathway" id="UPA00148">
    <property type="reaction ID" value="UER00227"/>
</dbReference>
<comment type="catalytic activity">
    <reaction evidence="5">
        <text>Co-precorrin-5B + S-adenosyl-L-methionine = Co-precorrin-6A + S-adenosyl-L-homocysteine</text>
        <dbReference type="Rhea" id="RHEA:26285"/>
        <dbReference type="ChEBI" id="CHEBI:57856"/>
        <dbReference type="ChEBI" id="CHEBI:59789"/>
        <dbReference type="ChEBI" id="CHEBI:60063"/>
        <dbReference type="ChEBI" id="CHEBI:60064"/>
        <dbReference type="EC" id="2.1.1.195"/>
    </reaction>
</comment>
<dbReference type="HAMAP" id="MF_00787">
    <property type="entry name" value="CbiD"/>
    <property type="match status" value="1"/>
</dbReference>
<sequence>MLDLYVESGGKKLRCGYTTGSCATAAAKAATYMLINNVTISNIEIDTPKGINLNLELNNIEFGEDYVKASVIKDSGDDSDVTDGIEVWAKAEKINKGFILTGGRGVGMVTKDGLFVPKGEYAINPVPRAEIEKAVQSVITNDSGIKITIEIPEGVEIAKRTFNPRLGIEGGISVLGTTGIVYPMSEDALKESIKIEINQKSLGQEFLVLAFGNIGEKCAIEQGYSIDDIAIISNFVGFALECCVSAKLKKVLLVGHIGKISKIAYGCFNTHSRVADVRLEVIALELALLGYDREFVKKVIEQKTSEGAVKFLGDGYYELYKNIGDKVKDRMELYIYGELQCDVIMYSGYSDYKILYDSRGKEK</sequence>
<accession>W6RSS3</accession>
<dbReference type="STRING" id="1216932.CM240_0491"/>
<protein>
    <recommendedName>
        <fullName evidence="5">Cobalt-precorrin-5B C(1)-methyltransferase</fullName>
        <ecNumber evidence="5">2.1.1.195</ecNumber>
    </recommendedName>
    <alternativeName>
        <fullName evidence="5">Cobalt-precorrin-6A synthase</fullName>
    </alternativeName>
</protein>
<proteinExistence type="inferred from homology"/>
<keyword evidence="4 5" id="KW-0949">S-adenosyl-L-methionine</keyword>